<dbReference type="InParanoid" id="K1WUQ8"/>
<gene>
    <name evidence="1" type="ORF">MBM_09407</name>
</gene>
<protein>
    <submittedName>
        <fullName evidence="1">Uncharacterized protein</fullName>
    </submittedName>
</protein>
<dbReference type="InterPro" id="IPR009003">
    <property type="entry name" value="Peptidase_S1_PA"/>
</dbReference>
<reference evidence="1 2" key="1">
    <citation type="journal article" date="2012" name="BMC Genomics">
        <title>Sequencing the genome of Marssonina brunnea reveals fungus-poplar co-evolution.</title>
        <authorList>
            <person name="Zhu S."/>
            <person name="Cao Y.-Z."/>
            <person name="Jiang C."/>
            <person name="Tan B.-Y."/>
            <person name="Wang Z."/>
            <person name="Feng S."/>
            <person name="Zhang L."/>
            <person name="Su X.-H."/>
            <person name="Brejova B."/>
            <person name="Vinar T."/>
            <person name="Xu M."/>
            <person name="Wang M.-X."/>
            <person name="Zhang S.-G."/>
            <person name="Huang M.-R."/>
            <person name="Wu R."/>
            <person name="Zhou Y."/>
        </authorList>
    </citation>
    <scope>NUCLEOTIDE SEQUENCE [LARGE SCALE GENOMIC DNA]</scope>
    <source>
        <strain evidence="1 2">MB_m1</strain>
    </source>
</reference>
<name>K1WUQ8_MARBU</name>
<keyword evidence="2" id="KW-1185">Reference proteome</keyword>
<dbReference type="AlphaFoldDB" id="K1WUQ8"/>
<dbReference type="EMBL" id="JH921458">
    <property type="protein sequence ID" value="EKD12373.1"/>
    <property type="molecule type" value="Genomic_DNA"/>
</dbReference>
<evidence type="ECO:0000313" key="2">
    <source>
        <dbReference type="Proteomes" id="UP000006753"/>
    </source>
</evidence>
<dbReference type="KEGG" id="mbe:MBM_09407"/>
<dbReference type="OrthoDB" id="5424209at2759"/>
<organism evidence="1 2">
    <name type="scientific">Marssonina brunnea f. sp. multigermtubi (strain MB_m1)</name>
    <name type="common">Marssonina leaf spot fungus</name>
    <dbReference type="NCBI Taxonomy" id="1072389"/>
    <lineage>
        <taxon>Eukaryota</taxon>
        <taxon>Fungi</taxon>
        <taxon>Dikarya</taxon>
        <taxon>Ascomycota</taxon>
        <taxon>Pezizomycotina</taxon>
        <taxon>Leotiomycetes</taxon>
        <taxon>Helotiales</taxon>
        <taxon>Drepanopezizaceae</taxon>
        <taxon>Drepanopeziza</taxon>
    </lineage>
</organism>
<evidence type="ECO:0000313" key="1">
    <source>
        <dbReference type="EMBL" id="EKD12373.1"/>
    </source>
</evidence>
<dbReference type="HOGENOM" id="CLU_504405_0_0_1"/>
<dbReference type="Proteomes" id="UP000006753">
    <property type="component" value="Unassembled WGS sequence"/>
</dbReference>
<accession>K1WUQ8</accession>
<dbReference type="SUPFAM" id="SSF50494">
    <property type="entry name" value="Trypsin-like serine proteases"/>
    <property type="match status" value="1"/>
</dbReference>
<proteinExistence type="predicted"/>
<sequence>MTSVLGSHRPLSPDLYARNIPKSKRRRIQVSDTRSWDGPEDGLSVLNHTYEYFRVGTHALVILPLLCYDYLQKKCRVREVHVSGSAERYPGYLAYNIEVENEIDGLLWLRNLEDSNPDEARLTLYIQTPRYYSFVLENQRQDRYIAGKVHSMNVLRFGFDMEDSAKNPVVLTITVDYSLDPPAWVDLCGSMLNCFKTELVDDVPIEFERGEVFLSVDRREELKMVGLKPGQIECSYSKPVGTAGVVLEIFKAGATELLTTVVLTNHHVIQVDNHGYSVLAQQCLAKDISPCVFRSPNFGAIKSTISALEAEMAELDVDIPVLEGEGLEEIEEDIEKVRRLIRKVQDPDYPVQQLGCVWYSGGFSRKVPGLGGRLDVAAISLENEAALNASNDISHRADEWKQLARPRVTAIKDIDTNFGTAISHHDTQRVFKIGAMTGCTTGNICPDTRSKFRLGWHPETDMTDEISIVGDGDLYTDMFGWEGDSGAAIFNAGGKWLGLLYGGQTSLNSRQLLTYVIPASAIIADMVELSGYKIDVRLKA</sequence>